<keyword evidence="3" id="KW-1185">Reference proteome</keyword>
<accession>A0ABR4FTW1</accession>
<dbReference type="Proteomes" id="UP001610563">
    <property type="component" value="Unassembled WGS sequence"/>
</dbReference>
<comment type="caution">
    <text evidence="2">The sequence shown here is derived from an EMBL/GenBank/DDBJ whole genome shotgun (WGS) entry which is preliminary data.</text>
</comment>
<reference evidence="2 3" key="1">
    <citation type="submission" date="2024-07" db="EMBL/GenBank/DDBJ databases">
        <title>Section-level genome sequencing and comparative genomics of Aspergillus sections Usti and Cavernicolus.</title>
        <authorList>
            <consortium name="Lawrence Berkeley National Laboratory"/>
            <person name="Nybo J.L."/>
            <person name="Vesth T.C."/>
            <person name="Theobald S."/>
            <person name="Frisvad J.C."/>
            <person name="Larsen T.O."/>
            <person name="Kjaerboelling I."/>
            <person name="Rothschild-Mancinelli K."/>
            <person name="Lyhne E.K."/>
            <person name="Kogle M.E."/>
            <person name="Barry K."/>
            <person name="Clum A."/>
            <person name="Na H."/>
            <person name="Ledsgaard L."/>
            <person name="Lin J."/>
            <person name="Lipzen A."/>
            <person name="Kuo A."/>
            <person name="Riley R."/>
            <person name="Mondo S."/>
            <person name="Labutti K."/>
            <person name="Haridas S."/>
            <person name="Pangalinan J."/>
            <person name="Salamov A.A."/>
            <person name="Simmons B.A."/>
            <person name="Magnuson J.K."/>
            <person name="Chen J."/>
            <person name="Drula E."/>
            <person name="Henrissat B."/>
            <person name="Wiebenga A."/>
            <person name="Lubbers R.J."/>
            <person name="Gomes A.C."/>
            <person name="Makela M.R."/>
            <person name="Stajich J."/>
            <person name="Grigoriev I.V."/>
            <person name="Mortensen U.H."/>
            <person name="De Vries R.P."/>
            <person name="Baker S.E."/>
            <person name="Andersen M.R."/>
        </authorList>
    </citation>
    <scope>NUCLEOTIDE SEQUENCE [LARGE SCALE GENOMIC DNA]</scope>
    <source>
        <strain evidence="2 3">CBS 209.92</strain>
    </source>
</reference>
<evidence type="ECO:0000313" key="2">
    <source>
        <dbReference type="EMBL" id="KAL2786707.1"/>
    </source>
</evidence>
<gene>
    <name evidence="2" type="ORF">BJX66DRAFT_328418</name>
</gene>
<evidence type="ECO:0000313" key="3">
    <source>
        <dbReference type="Proteomes" id="UP001610563"/>
    </source>
</evidence>
<dbReference type="EMBL" id="JBFTWV010000112">
    <property type="protein sequence ID" value="KAL2786707.1"/>
    <property type="molecule type" value="Genomic_DNA"/>
</dbReference>
<name>A0ABR4FTW1_9EURO</name>
<organism evidence="2 3">
    <name type="scientific">Aspergillus keveii</name>
    <dbReference type="NCBI Taxonomy" id="714993"/>
    <lineage>
        <taxon>Eukaryota</taxon>
        <taxon>Fungi</taxon>
        <taxon>Dikarya</taxon>
        <taxon>Ascomycota</taxon>
        <taxon>Pezizomycotina</taxon>
        <taxon>Eurotiomycetes</taxon>
        <taxon>Eurotiomycetidae</taxon>
        <taxon>Eurotiales</taxon>
        <taxon>Aspergillaceae</taxon>
        <taxon>Aspergillus</taxon>
        <taxon>Aspergillus subgen. Nidulantes</taxon>
    </lineage>
</organism>
<evidence type="ECO:0008006" key="4">
    <source>
        <dbReference type="Google" id="ProtNLM"/>
    </source>
</evidence>
<feature type="compositionally biased region" description="Basic and acidic residues" evidence="1">
    <location>
        <begin position="16"/>
        <end position="25"/>
    </location>
</feature>
<sequence length="271" mass="30438">MDPEQPNRSPPLTRSSGRDRNTESNLTDIKRAIKENGLTMVFGTGISISAVQCSTADIDTQTRSDAKSAISWKGLIRNGLQYLGDIYERSLEESERRELACYKECLEQREIATEFKSLYHDVIGEGENAMLDSIKRLHDSDVRIMTTNYDDLISRRCKLQTIVPKDEQRLRQFFSGEDGRSSILHIHGQFSQGEDAVLVFVGTGQGLADPNFGSLLRWASENLRQTGKRHNVLVSDQDAMPNSFLEAVRYGDYDRLPSFLSELAPSVQNGA</sequence>
<evidence type="ECO:0000256" key="1">
    <source>
        <dbReference type="SAM" id="MobiDB-lite"/>
    </source>
</evidence>
<protein>
    <recommendedName>
        <fullName evidence="4">SIR2-like domain-containing protein</fullName>
    </recommendedName>
</protein>
<feature type="compositionally biased region" description="Polar residues" evidence="1">
    <location>
        <begin position="1"/>
        <end position="15"/>
    </location>
</feature>
<proteinExistence type="predicted"/>
<feature type="region of interest" description="Disordered" evidence="1">
    <location>
        <begin position="1"/>
        <end position="25"/>
    </location>
</feature>